<dbReference type="KEGG" id="mcoo:MCOO_18230"/>
<organism evidence="1 2">
    <name type="scientific">Mycobacterium cookii</name>
    <dbReference type="NCBI Taxonomy" id="1775"/>
    <lineage>
        <taxon>Bacteria</taxon>
        <taxon>Bacillati</taxon>
        <taxon>Actinomycetota</taxon>
        <taxon>Actinomycetes</taxon>
        <taxon>Mycobacteriales</taxon>
        <taxon>Mycobacteriaceae</taxon>
        <taxon>Mycobacterium</taxon>
    </lineage>
</organism>
<evidence type="ECO:0000313" key="2">
    <source>
        <dbReference type="Proteomes" id="UP000465866"/>
    </source>
</evidence>
<keyword evidence="2" id="KW-1185">Reference proteome</keyword>
<protein>
    <recommendedName>
        <fullName evidence="3">DUF2505 domain-containing protein</fullName>
    </recommendedName>
</protein>
<proteinExistence type="predicted"/>
<dbReference type="EMBL" id="AP022569">
    <property type="protein sequence ID" value="BBX45808.1"/>
    <property type="molecule type" value="Genomic_DNA"/>
</dbReference>
<dbReference type="AlphaFoldDB" id="A0A7I7KWD3"/>
<dbReference type="Proteomes" id="UP000465866">
    <property type="component" value="Chromosome"/>
</dbReference>
<dbReference type="Pfam" id="PF10698">
    <property type="entry name" value="DUF2505"/>
    <property type="match status" value="1"/>
</dbReference>
<dbReference type="InterPro" id="IPR019639">
    <property type="entry name" value="DUF2505"/>
</dbReference>
<evidence type="ECO:0008006" key="3">
    <source>
        <dbReference type="Google" id="ProtNLM"/>
    </source>
</evidence>
<accession>A0A7I7KWD3</accession>
<reference evidence="1 2" key="1">
    <citation type="journal article" date="2019" name="Emerg. Microbes Infect.">
        <title>Comprehensive subspecies identification of 175 nontuberculous mycobacteria species based on 7547 genomic profiles.</title>
        <authorList>
            <person name="Matsumoto Y."/>
            <person name="Kinjo T."/>
            <person name="Motooka D."/>
            <person name="Nabeya D."/>
            <person name="Jung N."/>
            <person name="Uechi K."/>
            <person name="Horii T."/>
            <person name="Iida T."/>
            <person name="Fujita J."/>
            <person name="Nakamura S."/>
        </authorList>
    </citation>
    <scope>NUCLEOTIDE SEQUENCE [LARGE SCALE GENOMIC DNA]</scope>
    <source>
        <strain evidence="1 2">JCM 12404</strain>
    </source>
</reference>
<name>A0A7I7KWD3_9MYCO</name>
<gene>
    <name evidence="1" type="ORF">MCOO_18230</name>
</gene>
<evidence type="ECO:0000313" key="1">
    <source>
        <dbReference type="EMBL" id="BBX45808.1"/>
    </source>
</evidence>
<sequence length="166" mass="17725">MPRSFDVAVDSPVSVDEVLTAFSSEDYWLSRIATQSGRSTLESVVVDDGRTVRVTTEQDLGPDLLPGIVAKFYRHDIKIRHTETWTPSGDQLRGEISVAVSGAPGSGLATASVAPTDDGSVLTVNGTVEFKVPLVGGTVESFIAREFAKGVPDLQAFTARWVTENA</sequence>
<dbReference type="RefSeq" id="WP_163776054.1">
    <property type="nucleotide sequence ID" value="NZ_AP022569.1"/>
</dbReference>